<dbReference type="SMART" id="SM00849">
    <property type="entry name" value="Lactamase_B"/>
    <property type="match status" value="1"/>
</dbReference>
<dbReference type="Pfam" id="PF00753">
    <property type="entry name" value="Lactamase_B"/>
    <property type="match status" value="1"/>
</dbReference>
<feature type="domain" description="Metallo-beta-lactamase" evidence="5">
    <location>
        <begin position="9"/>
        <end position="186"/>
    </location>
</feature>
<dbReference type="GO" id="GO:0046872">
    <property type="term" value="F:metal ion binding"/>
    <property type="evidence" value="ECO:0007669"/>
    <property type="project" value="UniProtKB-KW"/>
</dbReference>
<dbReference type="InterPro" id="IPR051453">
    <property type="entry name" value="MBL_Glyoxalase_II"/>
</dbReference>
<keyword evidence="4" id="KW-0862">Zinc</keyword>
<dbReference type="Proteomes" id="UP000603434">
    <property type="component" value="Unassembled WGS sequence"/>
</dbReference>
<dbReference type="GO" id="GO:0016787">
    <property type="term" value="F:hydrolase activity"/>
    <property type="evidence" value="ECO:0007669"/>
    <property type="project" value="UniProtKB-KW"/>
</dbReference>
<dbReference type="PANTHER" id="PTHR46233:SF3">
    <property type="entry name" value="HYDROXYACYLGLUTATHIONE HYDROLASE GLOC"/>
    <property type="match status" value="1"/>
</dbReference>
<comment type="caution">
    <text evidence="6">The sequence shown here is derived from an EMBL/GenBank/DDBJ whole genome shotgun (WGS) entry which is preliminary data.</text>
</comment>
<dbReference type="SUPFAM" id="SSF56281">
    <property type="entry name" value="Metallo-hydrolase/oxidoreductase"/>
    <property type="match status" value="1"/>
</dbReference>
<dbReference type="CDD" id="cd06262">
    <property type="entry name" value="metallo-hydrolase-like_MBL-fold"/>
    <property type="match status" value="1"/>
</dbReference>
<dbReference type="Gene3D" id="3.60.15.10">
    <property type="entry name" value="Ribonuclease Z/Hydroxyacylglutathione hydrolase-like"/>
    <property type="match status" value="1"/>
</dbReference>
<evidence type="ECO:0000256" key="1">
    <source>
        <dbReference type="ARBA" id="ARBA00001947"/>
    </source>
</evidence>
<evidence type="ECO:0000256" key="2">
    <source>
        <dbReference type="ARBA" id="ARBA00022723"/>
    </source>
</evidence>
<reference evidence="6 7" key="1">
    <citation type="submission" date="2020-08" db="EMBL/GenBank/DDBJ databases">
        <title>Bridging the membrane lipid divide: bacteria of the FCB group superphylum have the potential to synthesize archaeal ether lipids.</title>
        <authorList>
            <person name="Villanueva L."/>
            <person name="Von Meijenfeldt F.A.B."/>
            <person name="Westbye A.B."/>
            <person name="Yadav S."/>
            <person name="Hopmans E.C."/>
            <person name="Dutilh B.E."/>
            <person name="Sinninghe Damste J.S."/>
        </authorList>
    </citation>
    <scope>NUCLEOTIDE SEQUENCE [LARGE SCALE GENOMIC DNA]</scope>
    <source>
        <strain evidence="6">NIOZ-UU30</strain>
    </source>
</reference>
<evidence type="ECO:0000256" key="4">
    <source>
        <dbReference type="ARBA" id="ARBA00022833"/>
    </source>
</evidence>
<dbReference type="PANTHER" id="PTHR46233">
    <property type="entry name" value="HYDROXYACYLGLUTATHIONE HYDROLASE GLOC"/>
    <property type="match status" value="1"/>
</dbReference>
<gene>
    <name evidence="6" type="ORF">H8E23_12115</name>
</gene>
<keyword evidence="3" id="KW-0378">Hydrolase</keyword>
<dbReference type="InterPro" id="IPR036866">
    <property type="entry name" value="RibonucZ/Hydroxyglut_hydro"/>
</dbReference>
<sequence length="211" mass="23218">MWRSTTANNCNTYLIDGPTRMLIDPGHSKQFEHVRKGLGELGLSLDDIGLILGTHAHPDHIEAAGLFKEKAALVTLHQKDWRFLKSMDKYPNTPLSISSKSIAPAFFLKEGDLSVNGLDFLVLHTPGHSPGSVCLYWPDEKLLFSGDVVFKAGLGRTDLPGGKGSLLKQSIKRLAGLELEWLLPGHGDVISGNEAIKANFDQLEQAYLRYL</sequence>
<organism evidence="6 7">
    <name type="scientific">Candidatus Desulfatibia profunda</name>
    <dbReference type="NCBI Taxonomy" id="2841695"/>
    <lineage>
        <taxon>Bacteria</taxon>
        <taxon>Pseudomonadati</taxon>
        <taxon>Thermodesulfobacteriota</taxon>
        <taxon>Desulfobacteria</taxon>
        <taxon>Desulfobacterales</taxon>
        <taxon>Desulfobacterales incertae sedis</taxon>
        <taxon>Candidatus Desulfatibia</taxon>
    </lineage>
</organism>
<accession>A0A8J6NNG1</accession>
<dbReference type="EMBL" id="JACNJH010000171">
    <property type="protein sequence ID" value="MBC8362130.1"/>
    <property type="molecule type" value="Genomic_DNA"/>
</dbReference>
<evidence type="ECO:0000313" key="6">
    <source>
        <dbReference type="EMBL" id="MBC8362130.1"/>
    </source>
</evidence>
<dbReference type="InterPro" id="IPR001279">
    <property type="entry name" value="Metallo-B-lactamas"/>
</dbReference>
<name>A0A8J6NNG1_9BACT</name>
<dbReference type="AlphaFoldDB" id="A0A8J6NNG1"/>
<protein>
    <submittedName>
        <fullName evidence="6">MBL fold metallo-hydrolase</fullName>
    </submittedName>
</protein>
<comment type="cofactor">
    <cofactor evidence="1">
        <name>Zn(2+)</name>
        <dbReference type="ChEBI" id="CHEBI:29105"/>
    </cofactor>
</comment>
<evidence type="ECO:0000259" key="5">
    <source>
        <dbReference type="SMART" id="SM00849"/>
    </source>
</evidence>
<evidence type="ECO:0000313" key="7">
    <source>
        <dbReference type="Proteomes" id="UP000603434"/>
    </source>
</evidence>
<keyword evidence="2" id="KW-0479">Metal-binding</keyword>
<proteinExistence type="predicted"/>
<evidence type="ECO:0000256" key="3">
    <source>
        <dbReference type="ARBA" id="ARBA00022801"/>
    </source>
</evidence>